<dbReference type="HOGENOM" id="CLU_032922_0_0_1"/>
<accession>A0A0D1YRJ9</accession>
<protein>
    <submittedName>
        <fullName evidence="1">Uncharacterized protein</fullName>
    </submittedName>
</protein>
<dbReference type="InterPro" id="IPR036514">
    <property type="entry name" value="SGNH_hydro_sf"/>
</dbReference>
<name>A0A0D1YRJ9_9EURO</name>
<evidence type="ECO:0000313" key="1">
    <source>
        <dbReference type="EMBL" id="KIV85347.1"/>
    </source>
</evidence>
<evidence type="ECO:0000313" key="2">
    <source>
        <dbReference type="Proteomes" id="UP000053599"/>
    </source>
</evidence>
<dbReference type="EMBL" id="KN846951">
    <property type="protein sequence ID" value="KIV85347.1"/>
    <property type="molecule type" value="Genomic_DNA"/>
</dbReference>
<gene>
    <name evidence="1" type="ORF">PV11_01049</name>
</gene>
<dbReference type="Proteomes" id="UP000053599">
    <property type="component" value="Unassembled WGS sequence"/>
</dbReference>
<dbReference type="AlphaFoldDB" id="A0A0D1YRJ9"/>
<organism evidence="1 2">
    <name type="scientific">Exophiala sideris</name>
    <dbReference type="NCBI Taxonomy" id="1016849"/>
    <lineage>
        <taxon>Eukaryota</taxon>
        <taxon>Fungi</taxon>
        <taxon>Dikarya</taxon>
        <taxon>Ascomycota</taxon>
        <taxon>Pezizomycotina</taxon>
        <taxon>Eurotiomycetes</taxon>
        <taxon>Chaetothyriomycetidae</taxon>
        <taxon>Chaetothyriales</taxon>
        <taxon>Herpotrichiellaceae</taxon>
        <taxon>Exophiala</taxon>
    </lineage>
</organism>
<sequence>MILTPVMKVYRVIRLLFTVLVVCVFLVPTSLVCATLMRCPILGLDPWRFYKFITRKPMEKSHVFIAANHPHMHFVGRWTTTANQLRRDAAFPGSYVEMVVTNTTSIHLSLNNRFFVPEENSNYANEQQDNRLNLQPVQSDATVSQEASIMLQLENDQVYGAECASGIIKVASQLDPDKKYKIRVTHFGGPNSSDAVLEFEGIWVDKPSSFAKENTTVAISTATRTVLLDPRLPDVPAENGLPDKKPHSIAPRRTIEILTSETAMGSITGEDIGEQIEKAEEIMNSRVNVWYNRLSISDAVDTAIVPTTNLRLLPTGESCITVQDLFFRSGPPGTAHFARPWSFQSHEPSVLILQLGLLDFMDFYSEKANRNKHAVEEFTNDFVKAYVKFIQTIRRTAYPFDKTSMPSSSSIGHQDDGSYVYNSAPSTLPLFLIAPFSASRRFVTRKSRLDQVISTALQQVVNVVQLGGDKSTFWIDTTGWLDHKEDFIQQGRDPLSPQQRQPQRLLSQYANFKVASLLSGHLCPYMQGGSEGGGRANAAGQCPFDRHNHYQGDVYLPQNVDFDRAILERKITRIKEQFNIQRADSNLVLYASGRSKGQATTGMSFVRRH</sequence>
<reference evidence="1 2" key="1">
    <citation type="submission" date="2015-01" db="EMBL/GenBank/DDBJ databases">
        <title>The Genome Sequence of Exophiala sideris CBS121828.</title>
        <authorList>
            <consortium name="The Broad Institute Genomics Platform"/>
            <person name="Cuomo C."/>
            <person name="de Hoog S."/>
            <person name="Gorbushina A."/>
            <person name="Stielow B."/>
            <person name="Teixiera M."/>
            <person name="Abouelleil A."/>
            <person name="Chapman S.B."/>
            <person name="Priest M."/>
            <person name="Young S.K."/>
            <person name="Wortman J."/>
            <person name="Nusbaum C."/>
            <person name="Birren B."/>
        </authorList>
    </citation>
    <scope>NUCLEOTIDE SEQUENCE [LARGE SCALE GENOMIC DNA]</scope>
    <source>
        <strain evidence="1 2">CBS 121828</strain>
    </source>
</reference>
<dbReference type="Gene3D" id="3.40.50.1110">
    <property type="entry name" value="SGNH hydrolase"/>
    <property type="match status" value="1"/>
</dbReference>
<dbReference type="Gene3D" id="2.60.120.260">
    <property type="entry name" value="Galactose-binding domain-like"/>
    <property type="match status" value="1"/>
</dbReference>
<proteinExistence type="predicted"/>
<dbReference type="OrthoDB" id="10267969at2759"/>